<dbReference type="NCBIfam" id="TIGR00254">
    <property type="entry name" value="GGDEF"/>
    <property type="match status" value="1"/>
</dbReference>
<dbReference type="PANTHER" id="PTHR45138:SF9">
    <property type="entry name" value="DIGUANYLATE CYCLASE DGCM-RELATED"/>
    <property type="match status" value="1"/>
</dbReference>
<dbReference type="InterPro" id="IPR000160">
    <property type="entry name" value="GGDEF_dom"/>
</dbReference>
<accession>U7D6G0</accession>
<dbReference type="InterPro" id="IPR029787">
    <property type="entry name" value="Nucleotide_cyclase"/>
</dbReference>
<dbReference type="CDD" id="cd01949">
    <property type="entry name" value="GGDEF"/>
    <property type="match status" value="1"/>
</dbReference>
<organism evidence="4 5">
    <name type="scientific">Chitinivibrio alkaliphilus ACht1</name>
    <dbReference type="NCBI Taxonomy" id="1313304"/>
    <lineage>
        <taxon>Bacteria</taxon>
        <taxon>Pseudomonadati</taxon>
        <taxon>Fibrobacterota</taxon>
        <taxon>Chitinivibrionia</taxon>
        <taxon>Chitinivibrionales</taxon>
        <taxon>Chitinivibrionaceae</taxon>
        <taxon>Chitinivibrio</taxon>
    </lineage>
</organism>
<dbReference type="SMART" id="SM00267">
    <property type="entry name" value="GGDEF"/>
    <property type="match status" value="1"/>
</dbReference>
<dbReference type="EMBL" id="ASJR01000049">
    <property type="protein sequence ID" value="ERP30677.1"/>
    <property type="molecule type" value="Genomic_DNA"/>
</dbReference>
<dbReference type="eggNOG" id="COG3706">
    <property type="taxonomic scope" value="Bacteria"/>
</dbReference>
<sequence length="179" mass="20310">MIELQCSLIEAQKLLQHQATHDPLTGILNRRAIMEALSKEWARFTRTKNNFTLGFVDIDHFKKINDLFGHSIGDDTLKEICESFTSSLREYDVFGRYGGEEFLIISPQTTLPDHLSIYERKREEIAKKSIHKENRTHPLSVSIGVASSHEASSLDELVSLADTRLYAAKESGRNAVVYT</sequence>
<dbReference type="EC" id="2.7.7.65" evidence="1"/>
<evidence type="ECO:0000313" key="5">
    <source>
        <dbReference type="Proteomes" id="UP000017148"/>
    </source>
</evidence>
<dbReference type="Pfam" id="PF00990">
    <property type="entry name" value="GGDEF"/>
    <property type="match status" value="1"/>
</dbReference>
<feature type="domain" description="GGDEF" evidence="3">
    <location>
        <begin position="49"/>
        <end position="179"/>
    </location>
</feature>
<dbReference type="SUPFAM" id="SSF55073">
    <property type="entry name" value="Nucleotide cyclase"/>
    <property type="match status" value="1"/>
</dbReference>
<gene>
    <name evidence="4" type="ORF">CALK_2526</name>
</gene>
<comment type="caution">
    <text evidence="4">The sequence shown here is derived from an EMBL/GenBank/DDBJ whole genome shotgun (WGS) entry which is preliminary data.</text>
</comment>
<proteinExistence type="predicted"/>
<dbReference type="Proteomes" id="UP000017148">
    <property type="component" value="Unassembled WGS sequence"/>
</dbReference>
<evidence type="ECO:0000259" key="3">
    <source>
        <dbReference type="PROSITE" id="PS50887"/>
    </source>
</evidence>
<dbReference type="PROSITE" id="PS50887">
    <property type="entry name" value="GGDEF"/>
    <property type="match status" value="1"/>
</dbReference>
<dbReference type="AlphaFoldDB" id="U7D6G0"/>
<protein>
    <recommendedName>
        <fullName evidence="1">diguanylate cyclase</fullName>
        <ecNumber evidence="1">2.7.7.65</ecNumber>
    </recommendedName>
</protein>
<dbReference type="GO" id="GO:0052621">
    <property type="term" value="F:diguanylate cyclase activity"/>
    <property type="evidence" value="ECO:0007669"/>
    <property type="project" value="UniProtKB-EC"/>
</dbReference>
<dbReference type="STRING" id="1313304.CALK_2526"/>
<dbReference type="FunFam" id="3.30.70.270:FF:000001">
    <property type="entry name" value="Diguanylate cyclase domain protein"/>
    <property type="match status" value="1"/>
</dbReference>
<dbReference type="InterPro" id="IPR050469">
    <property type="entry name" value="Diguanylate_Cyclase"/>
</dbReference>
<name>U7D6G0_9BACT</name>
<dbReference type="InterPro" id="IPR043128">
    <property type="entry name" value="Rev_trsase/Diguanyl_cyclase"/>
</dbReference>
<reference evidence="4 5" key="1">
    <citation type="journal article" date="2013" name="Environ. Microbiol.">
        <title>Genome analysis of Chitinivibrio alkaliphilus gen. nov., sp. nov., a novel extremely haloalkaliphilic anaerobic chitinolytic bacterium from the candidate phylum Termite Group 3.</title>
        <authorList>
            <person name="Sorokin D.Y."/>
            <person name="Gumerov V.M."/>
            <person name="Rakitin A.L."/>
            <person name="Beletsky A.V."/>
            <person name="Damste J.S."/>
            <person name="Muyzer G."/>
            <person name="Mardanov A.V."/>
            <person name="Ravin N.V."/>
        </authorList>
    </citation>
    <scope>NUCLEOTIDE SEQUENCE [LARGE SCALE GENOMIC DNA]</scope>
    <source>
        <strain evidence="4 5">ACht1</strain>
    </source>
</reference>
<evidence type="ECO:0000256" key="2">
    <source>
        <dbReference type="ARBA" id="ARBA00034247"/>
    </source>
</evidence>
<evidence type="ECO:0000256" key="1">
    <source>
        <dbReference type="ARBA" id="ARBA00012528"/>
    </source>
</evidence>
<dbReference type="PANTHER" id="PTHR45138">
    <property type="entry name" value="REGULATORY COMPONENTS OF SENSORY TRANSDUCTION SYSTEM"/>
    <property type="match status" value="1"/>
</dbReference>
<dbReference type="OrthoDB" id="9759607at2"/>
<keyword evidence="5" id="KW-1185">Reference proteome</keyword>
<dbReference type="Gene3D" id="3.30.70.270">
    <property type="match status" value="1"/>
</dbReference>
<evidence type="ECO:0000313" key="4">
    <source>
        <dbReference type="EMBL" id="ERP30677.1"/>
    </source>
</evidence>
<comment type="catalytic activity">
    <reaction evidence="2">
        <text>2 GTP = 3',3'-c-di-GMP + 2 diphosphate</text>
        <dbReference type="Rhea" id="RHEA:24898"/>
        <dbReference type="ChEBI" id="CHEBI:33019"/>
        <dbReference type="ChEBI" id="CHEBI:37565"/>
        <dbReference type="ChEBI" id="CHEBI:58805"/>
        <dbReference type="EC" id="2.7.7.65"/>
    </reaction>
</comment>